<keyword evidence="2" id="KW-1133">Transmembrane helix</keyword>
<feature type="region of interest" description="Disordered" evidence="1">
    <location>
        <begin position="1"/>
        <end position="35"/>
    </location>
</feature>
<keyword evidence="2" id="KW-0812">Transmembrane</keyword>
<dbReference type="PANTHER" id="PTHR35335">
    <property type="entry name" value="UPF0716 PROTEIN FXSA"/>
    <property type="match status" value="1"/>
</dbReference>
<proteinExistence type="predicted"/>
<dbReference type="InterPro" id="IPR007313">
    <property type="entry name" value="FxsA"/>
</dbReference>
<dbReference type="PANTHER" id="PTHR35335:SF1">
    <property type="entry name" value="UPF0716 PROTEIN FXSA"/>
    <property type="match status" value="1"/>
</dbReference>
<name>A0A059TNU5_HALMT</name>
<feature type="region of interest" description="Disordered" evidence="1">
    <location>
        <begin position="182"/>
        <end position="217"/>
    </location>
</feature>
<dbReference type="GO" id="GO:0016020">
    <property type="term" value="C:membrane"/>
    <property type="evidence" value="ECO:0007669"/>
    <property type="project" value="InterPro"/>
</dbReference>
<dbReference type="EMBL" id="CP007551">
    <property type="protein sequence ID" value="AHZ23425.1"/>
    <property type="molecule type" value="Genomic_DNA"/>
</dbReference>
<feature type="transmembrane region" description="Helical" evidence="2">
    <location>
        <begin position="48"/>
        <end position="66"/>
    </location>
</feature>
<gene>
    <name evidence="3" type="ORF">BM92_12590</name>
</gene>
<protein>
    <submittedName>
        <fullName evidence="3">FsxA</fullName>
    </submittedName>
</protein>
<keyword evidence="2" id="KW-0472">Membrane</keyword>
<dbReference type="Proteomes" id="UP000027075">
    <property type="component" value="Chromosome"/>
</dbReference>
<sequence length="217" mass="23147">MDAGKRFEATAHGGSSVGGLDGLTRRRKRDKRAMGRDPVVARMRTRTLIALLLLIPFSDALLLVVVAQHIDLVPTVALVVLTGLVGMLIVRAEGRHTLRSLQRKFARGDLPTNEVMDGGLLIAAGAFLLTPGLVTDTIGFLLAIPVTRYPIRTVLKRFVVKPYLDKRADGFVTGNVWTAGFPQDETTNGGGGSGSGGGDGVYDADPDSYRFGGQDSE</sequence>
<dbReference type="AlphaFoldDB" id="A0A059TNU5"/>
<evidence type="ECO:0000256" key="1">
    <source>
        <dbReference type="SAM" id="MobiDB-lite"/>
    </source>
</evidence>
<evidence type="ECO:0000313" key="3">
    <source>
        <dbReference type="EMBL" id="AHZ23425.1"/>
    </source>
</evidence>
<dbReference type="NCBIfam" id="NF008528">
    <property type="entry name" value="PRK11463.1-2"/>
    <property type="match status" value="1"/>
</dbReference>
<evidence type="ECO:0000313" key="4">
    <source>
        <dbReference type="Proteomes" id="UP000027075"/>
    </source>
</evidence>
<evidence type="ECO:0000256" key="2">
    <source>
        <dbReference type="SAM" id="Phobius"/>
    </source>
</evidence>
<feature type="compositionally biased region" description="Gly residues" evidence="1">
    <location>
        <begin position="188"/>
        <end position="200"/>
    </location>
</feature>
<reference evidence="3 4" key="1">
    <citation type="submission" date="2014-04" db="EMBL/GenBank/DDBJ databases">
        <title>Transcriptional profiles of Haloferax mediterranei on the basis of nitrogen availability.</title>
        <authorList>
            <person name="Bautista V."/>
        </authorList>
    </citation>
    <scope>NUCLEOTIDE SEQUENCE [LARGE SCALE GENOMIC DNA]</scope>
    <source>
        <strain evidence="4">ATCC 33500 / DSM 1411 / JCM 8866 / NBRC 14739 / NCIMB 2177 / R-4</strain>
    </source>
</reference>
<organism evidence="3 4">
    <name type="scientific">Haloferax mediterranei (strain ATCC 33500 / DSM 1411 / JCM 8866 / NBRC 14739 / NCIMB 2177 / R-4)</name>
    <name type="common">Halobacterium mediterranei</name>
    <dbReference type="NCBI Taxonomy" id="523841"/>
    <lineage>
        <taxon>Archaea</taxon>
        <taxon>Methanobacteriati</taxon>
        <taxon>Methanobacteriota</taxon>
        <taxon>Stenosarchaea group</taxon>
        <taxon>Halobacteria</taxon>
        <taxon>Halobacteriales</taxon>
        <taxon>Haloferacaceae</taxon>
        <taxon>Haloferax</taxon>
    </lineage>
</organism>
<dbReference type="Pfam" id="PF04186">
    <property type="entry name" value="FxsA"/>
    <property type="match status" value="1"/>
</dbReference>
<feature type="transmembrane region" description="Helical" evidence="2">
    <location>
        <begin position="72"/>
        <end position="90"/>
    </location>
</feature>
<accession>A0A059TNU5</accession>